<keyword evidence="1" id="KW-0812">Transmembrane</keyword>
<name>A0ABS1JDT8_9BACL</name>
<evidence type="ECO:0000313" key="3">
    <source>
        <dbReference type="Proteomes" id="UP000602284"/>
    </source>
</evidence>
<evidence type="ECO:0000313" key="2">
    <source>
        <dbReference type="EMBL" id="MBL0388437.1"/>
    </source>
</evidence>
<organism evidence="2 3">
    <name type="scientific">Tumebacillus amylolyticus</name>
    <dbReference type="NCBI Taxonomy" id="2801339"/>
    <lineage>
        <taxon>Bacteria</taxon>
        <taxon>Bacillati</taxon>
        <taxon>Bacillota</taxon>
        <taxon>Bacilli</taxon>
        <taxon>Bacillales</taxon>
        <taxon>Alicyclobacillaceae</taxon>
        <taxon>Tumebacillus</taxon>
    </lineage>
</organism>
<sequence length="78" mass="9312">MNSRRKLHETELYVEPLPEEESRRPFNSVLRHADTIAGFRTAKHGGQVKKWYRVYAWISFLLFAGTMIWNAVKFLRQM</sequence>
<keyword evidence="1" id="KW-0472">Membrane</keyword>
<comment type="caution">
    <text evidence="2">The sequence shown here is derived from an EMBL/GenBank/DDBJ whole genome shotgun (WGS) entry which is preliminary data.</text>
</comment>
<feature type="transmembrane region" description="Helical" evidence="1">
    <location>
        <begin position="54"/>
        <end position="72"/>
    </location>
</feature>
<keyword evidence="3" id="KW-1185">Reference proteome</keyword>
<proteinExistence type="predicted"/>
<accession>A0ABS1JDT8</accession>
<keyword evidence="1" id="KW-1133">Transmembrane helix</keyword>
<dbReference type="EMBL" id="JAEQNB010000006">
    <property type="protein sequence ID" value="MBL0388437.1"/>
    <property type="molecule type" value="Genomic_DNA"/>
</dbReference>
<dbReference type="RefSeq" id="WP_201637349.1">
    <property type="nucleotide sequence ID" value="NZ_JAEQNB010000006.1"/>
</dbReference>
<dbReference type="Proteomes" id="UP000602284">
    <property type="component" value="Unassembled WGS sequence"/>
</dbReference>
<evidence type="ECO:0000256" key="1">
    <source>
        <dbReference type="SAM" id="Phobius"/>
    </source>
</evidence>
<reference evidence="2 3" key="1">
    <citation type="submission" date="2021-01" db="EMBL/GenBank/DDBJ databases">
        <title>Tumebacillus sp. strain ITR2 16S ribosomal RNA gene Genome sequencing and assembly.</title>
        <authorList>
            <person name="Kang M."/>
        </authorList>
    </citation>
    <scope>NUCLEOTIDE SEQUENCE [LARGE SCALE GENOMIC DNA]</scope>
    <source>
        <strain evidence="2 3">ITR2</strain>
    </source>
</reference>
<gene>
    <name evidence="2" type="ORF">JJB07_17690</name>
</gene>
<protein>
    <submittedName>
        <fullName evidence="2">Uncharacterized protein</fullName>
    </submittedName>
</protein>